<dbReference type="Gene3D" id="3.40.50.1820">
    <property type="entry name" value="alpha/beta hydrolase"/>
    <property type="match status" value="1"/>
</dbReference>
<protein>
    <submittedName>
        <fullName evidence="2">Valacyclovir hydrolase</fullName>
    </submittedName>
</protein>
<dbReference type="Proteomes" id="UP000735302">
    <property type="component" value="Unassembled WGS sequence"/>
</dbReference>
<accession>A0AAV3ZSU9</accession>
<dbReference type="EMBL" id="BLXT01002789">
    <property type="protein sequence ID" value="GFN97537.1"/>
    <property type="molecule type" value="Genomic_DNA"/>
</dbReference>
<dbReference type="SUPFAM" id="SSF53474">
    <property type="entry name" value="alpha/beta-Hydrolases"/>
    <property type="match status" value="1"/>
</dbReference>
<dbReference type="InterPro" id="IPR029058">
    <property type="entry name" value="AB_hydrolase_fold"/>
</dbReference>
<dbReference type="GO" id="GO:0017171">
    <property type="term" value="F:serine hydrolase activity"/>
    <property type="evidence" value="ECO:0007669"/>
    <property type="project" value="TreeGrafter"/>
</dbReference>
<evidence type="ECO:0000313" key="3">
    <source>
        <dbReference type="Proteomes" id="UP000735302"/>
    </source>
</evidence>
<organism evidence="2 3">
    <name type="scientific">Plakobranchus ocellatus</name>
    <dbReference type="NCBI Taxonomy" id="259542"/>
    <lineage>
        <taxon>Eukaryota</taxon>
        <taxon>Metazoa</taxon>
        <taxon>Spiralia</taxon>
        <taxon>Lophotrochozoa</taxon>
        <taxon>Mollusca</taxon>
        <taxon>Gastropoda</taxon>
        <taxon>Heterobranchia</taxon>
        <taxon>Euthyneura</taxon>
        <taxon>Panpulmonata</taxon>
        <taxon>Sacoglossa</taxon>
        <taxon>Placobranchoidea</taxon>
        <taxon>Plakobranchidae</taxon>
        <taxon>Plakobranchus</taxon>
    </lineage>
</organism>
<sequence length="175" mass="19241">MTVVPSLLNSSVRTSLNLVNRNLSATPERQIISLKERVNGVDIHYEKTGQGEHPVLLLPGALGCSRTDFEHQLNGLSDKKYTIISMDPRGYGQSRPPNREWPLNFLQNDAEDAAALMKALSYPRYSILGWSDGANTSMILAGANPGNVISLVIWGGNSYVAEDDMKLYKGLLQSH</sequence>
<dbReference type="Pfam" id="PF00561">
    <property type="entry name" value="Abhydrolase_1"/>
    <property type="match status" value="1"/>
</dbReference>
<evidence type="ECO:0000259" key="1">
    <source>
        <dbReference type="Pfam" id="PF00561"/>
    </source>
</evidence>
<dbReference type="PANTHER" id="PTHR46331">
    <property type="entry name" value="VALACYCLOVIR HYDROLASE"/>
    <property type="match status" value="1"/>
</dbReference>
<name>A0AAV3ZSU9_9GAST</name>
<feature type="domain" description="AB hydrolase-1" evidence="1">
    <location>
        <begin position="54"/>
        <end position="165"/>
    </location>
</feature>
<dbReference type="AlphaFoldDB" id="A0AAV3ZSU9"/>
<dbReference type="PANTHER" id="PTHR46331:SF2">
    <property type="entry name" value="VALACYCLOVIR HYDROLASE"/>
    <property type="match status" value="1"/>
</dbReference>
<gene>
    <name evidence="2" type="ORF">PoB_002404300</name>
</gene>
<comment type="caution">
    <text evidence="2">The sequence shown here is derived from an EMBL/GenBank/DDBJ whole genome shotgun (WGS) entry which is preliminary data.</text>
</comment>
<reference evidence="2 3" key="1">
    <citation type="journal article" date="2021" name="Elife">
        <title>Chloroplast acquisition without the gene transfer in kleptoplastic sea slugs, Plakobranchus ocellatus.</title>
        <authorList>
            <person name="Maeda T."/>
            <person name="Takahashi S."/>
            <person name="Yoshida T."/>
            <person name="Shimamura S."/>
            <person name="Takaki Y."/>
            <person name="Nagai Y."/>
            <person name="Toyoda A."/>
            <person name="Suzuki Y."/>
            <person name="Arimoto A."/>
            <person name="Ishii H."/>
            <person name="Satoh N."/>
            <person name="Nishiyama T."/>
            <person name="Hasebe M."/>
            <person name="Maruyama T."/>
            <person name="Minagawa J."/>
            <person name="Obokata J."/>
            <person name="Shigenobu S."/>
        </authorList>
    </citation>
    <scope>NUCLEOTIDE SEQUENCE [LARGE SCALE GENOMIC DNA]</scope>
</reference>
<dbReference type="InterPro" id="IPR000073">
    <property type="entry name" value="AB_hydrolase_1"/>
</dbReference>
<keyword evidence="3" id="KW-1185">Reference proteome</keyword>
<keyword evidence="2" id="KW-0378">Hydrolase</keyword>
<evidence type="ECO:0000313" key="2">
    <source>
        <dbReference type="EMBL" id="GFN97537.1"/>
    </source>
</evidence>
<proteinExistence type="predicted"/>